<dbReference type="AlphaFoldDB" id="A0A5B7IB39"/>
<name>A0A5B7IB39_PORTR</name>
<reference evidence="1 2" key="1">
    <citation type="submission" date="2019-05" db="EMBL/GenBank/DDBJ databases">
        <title>Another draft genome of Portunus trituberculatus and its Hox gene families provides insights of decapod evolution.</title>
        <authorList>
            <person name="Jeong J.-H."/>
            <person name="Song I."/>
            <person name="Kim S."/>
            <person name="Choi T."/>
            <person name="Kim D."/>
            <person name="Ryu S."/>
            <person name="Kim W."/>
        </authorList>
    </citation>
    <scope>NUCLEOTIDE SEQUENCE [LARGE SCALE GENOMIC DNA]</scope>
    <source>
        <tissue evidence="1">Muscle</tissue>
    </source>
</reference>
<dbReference type="Proteomes" id="UP000324222">
    <property type="component" value="Unassembled WGS sequence"/>
</dbReference>
<evidence type="ECO:0000313" key="1">
    <source>
        <dbReference type="EMBL" id="MPC78098.1"/>
    </source>
</evidence>
<proteinExistence type="predicted"/>
<organism evidence="1 2">
    <name type="scientific">Portunus trituberculatus</name>
    <name type="common">Swimming crab</name>
    <name type="synonym">Neptunus trituberculatus</name>
    <dbReference type="NCBI Taxonomy" id="210409"/>
    <lineage>
        <taxon>Eukaryota</taxon>
        <taxon>Metazoa</taxon>
        <taxon>Ecdysozoa</taxon>
        <taxon>Arthropoda</taxon>
        <taxon>Crustacea</taxon>
        <taxon>Multicrustacea</taxon>
        <taxon>Malacostraca</taxon>
        <taxon>Eumalacostraca</taxon>
        <taxon>Eucarida</taxon>
        <taxon>Decapoda</taxon>
        <taxon>Pleocyemata</taxon>
        <taxon>Brachyura</taxon>
        <taxon>Eubrachyura</taxon>
        <taxon>Portunoidea</taxon>
        <taxon>Portunidae</taxon>
        <taxon>Portuninae</taxon>
        <taxon>Portunus</taxon>
    </lineage>
</organism>
<sequence>MGGNDRCLVSGEVLTRFLVDTSPRPPHSPLPTLQLPSIFLFLSAFPITRLTNPPISPHASYLMSLHPVIIRFYDCVMRCV</sequence>
<protein>
    <submittedName>
        <fullName evidence="1">Uncharacterized protein</fullName>
    </submittedName>
</protein>
<accession>A0A5B7IB39</accession>
<dbReference type="EMBL" id="VSRR010047579">
    <property type="protein sequence ID" value="MPC78098.1"/>
    <property type="molecule type" value="Genomic_DNA"/>
</dbReference>
<evidence type="ECO:0000313" key="2">
    <source>
        <dbReference type="Proteomes" id="UP000324222"/>
    </source>
</evidence>
<comment type="caution">
    <text evidence="1">The sequence shown here is derived from an EMBL/GenBank/DDBJ whole genome shotgun (WGS) entry which is preliminary data.</text>
</comment>
<gene>
    <name evidence="1" type="ORF">E2C01_072576</name>
</gene>
<keyword evidence="2" id="KW-1185">Reference proteome</keyword>